<dbReference type="Proteomes" id="UP001314170">
    <property type="component" value="Unassembled WGS sequence"/>
</dbReference>
<sequence length="51" mass="5748">MAKNNSRKTTFNAKLEFLYIKYTITALVNAEGSTKFQPLPIARSTLPSENQ</sequence>
<organism evidence="1 2">
    <name type="scientific">Dovyalis caffra</name>
    <dbReference type="NCBI Taxonomy" id="77055"/>
    <lineage>
        <taxon>Eukaryota</taxon>
        <taxon>Viridiplantae</taxon>
        <taxon>Streptophyta</taxon>
        <taxon>Embryophyta</taxon>
        <taxon>Tracheophyta</taxon>
        <taxon>Spermatophyta</taxon>
        <taxon>Magnoliopsida</taxon>
        <taxon>eudicotyledons</taxon>
        <taxon>Gunneridae</taxon>
        <taxon>Pentapetalae</taxon>
        <taxon>rosids</taxon>
        <taxon>fabids</taxon>
        <taxon>Malpighiales</taxon>
        <taxon>Salicaceae</taxon>
        <taxon>Flacourtieae</taxon>
        <taxon>Dovyalis</taxon>
    </lineage>
</organism>
<feature type="non-terminal residue" evidence="1">
    <location>
        <position position="51"/>
    </location>
</feature>
<evidence type="ECO:0000313" key="2">
    <source>
        <dbReference type="Proteomes" id="UP001314170"/>
    </source>
</evidence>
<proteinExistence type="predicted"/>
<keyword evidence="2" id="KW-1185">Reference proteome</keyword>
<evidence type="ECO:0008006" key="3">
    <source>
        <dbReference type="Google" id="ProtNLM"/>
    </source>
</evidence>
<gene>
    <name evidence="1" type="ORF">DCAF_LOCUS14332</name>
</gene>
<comment type="caution">
    <text evidence="1">The sequence shown here is derived from an EMBL/GenBank/DDBJ whole genome shotgun (WGS) entry which is preliminary data.</text>
</comment>
<accession>A0AAV1RUT9</accession>
<dbReference type="EMBL" id="CAWUPB010001157">
    <property type="protein sequence ID" value="CAK7339282.1"/>
    <property type="molecule type" value="Genomic_DNA"/>
</dbReference>
<dbReference type="AlphaFoldDB" id="A0AAV1RUT9"/>
<reference evidence="1 2" key="1">
    <citation type="submission" date="2024-01" db="EMBL/GenBank/DDBJ databases">
        <authorList>
            <person name="Waweru B."/>
        </authorList>
    </citation>
    <scope>NUCLEOTIDE SEQUENCE [LARGE SCALE GENOMIC DNA]</scope>
</reference>
<evidence type="ECO:0000313" key="1">
    <source>
        <dbReference type="EMBL" id="CAK7339282.1"/>
    </source>
</evidence>
<name>A0AAV1RUT9_9ROSI</name>
<protein>
    <recommendedName>
        <fullName evidence="3">Ribosomal protein L32</fullName>
    </recommendedName>
</protein>